<evidence type="ECO:0000256" key="2">
    <source>
        <dbReference type="SAM" id="Phobius"/>
    </source>
</evidence>
<name>A0A4Z2G2G2_9TELE</name>
<dbReference type="Proteomes" id="UP000314294">
    <property type="component" value="Unassembled WGS sequence"/>
</dbReference>
<organism evidence="3 4">
    <name type="scientific">Liparis tanakae</name>
    <name type="common">Tanaka's snailfish</name>
    <dbReference type="NCBI Taxonomy" id="230148"/>
    <lineage>
        <taxon>Eukaryota</taxon>
        <taxon>Metazoa</taxon>
        <taxon>Chordata</taxon>
        <taxon>Craniata</taxon>
        <taxon>Vertebrata</taxon>
        <taxon>Euteleostomi</taxon>
        <taxon>Actinopterygii</taxon>
        <taxon>Neopterygii</taxon>
        <taxon>Teleostei</taxon>
        <taxon>Neoteleostei</taxon>
        <taxon>Acanthomorphata</taxon>
        <taxon>Eupercaria</taxon>
        <taxon>Perciformes</taxon>
        <taxon>Cottioidei</taxon>
        <taxon>Cottales</taxon>
        <taxon>Liparidae</taxon>
        <taxon>Liparis</taxon>
    </lineage>
</organism>
<sequence length="160" mass="17474">MSVSKTPDSRLAPRQRLHSENGVPSLAAAAASPEDSSAFLRAPGSGRYAPAPRGGRRHLCSKFPMFLPSTRTSSVMLLVLKIRGPIALSSSRKNSGGKRHERGASRSDIDELIIITTIIIITIIITIIIIIIIIITIITIMGVQDFKTHLHEQTYFFISV</sequence>
<evidence type="ECO:0000313" key="4">
    <source>
        <dbReference type="Proteomes" id="UP000314294"/>
    </source>
</evidence>
<reference evidence="3 4" key="1">
    <citation type="submission" date="2019-03" db="EMBL/GenBank/DDBJ databases">
        <title>First draft genome of Liparis tanakae, snailfish: a comprehensive survey of snailfish specific genes.</title>
        <authorList>
            <person name="Kim W."/>
            <person name="Song I."/>
            <person name="Jeong J.-H."/>
            <person name="Kim D."/>
            <person name="Kim S."/>
            <person name="Ryu S."/>
            <person name="Song J.Y."/>
            <person name="Lee S.K."/>
        </authorList>
    </citation>
    <scope>NUCLEOTIDE SEQUENCE [LARGE SCALE GENOMIC DNA]</scope>
    <source>
        <tissue evidence="3">Muscle</tissue>
    </source>
</reference>
<feature type="transmembrane region" description="Helical" evidence="2">
    <location>
        <begin position="112"/>
        <end position="141"/>
    </location>
</feature>
<evidence type="ECO:0000256" key="1">
    <source>
        <dbReference type="SAM" id="MobiDB-lite"/>
    </source>
</evidence>
<proteinExistence type="predicted"/>
<comment type="caution">
    <text evidence="3">The sequence shown here is derived from an EMBL/GenBank/DDBJ whole genome shotgun (WGS) entry which is preliminary data.</text>
</comment>
<accession>A0A4Z2G2G2</accession>
<dbReference type="EMBL" id="SRLO01000750">
    <property type="protein sequence ID" value="TNN47265.1"/>
    <property type="molecule type" value="Genomic_DNA"/>
</dbReference>
<keyword evidence="4" id="KW-1185">Reference proteome</keyword>
<dbReference type="AlphaFoldDB" id="A0A4Z2G2G2"/>
<protein>
    <submittedName>
        <fullName evidence="3">Uncharacterized protein</fullName>
    </submittedName>
</protein>
<feature type="region of interest" description="Disordered" evidence="1">
    <location>
        <begin position="1"/>
        <end position="20"/>
    </location>
</feature>
<keyword evidence="2" id="KW-1133">Transmembrane helix</keyword>
<keyword evidence="2" id="KW-0472">Membrane</keyword>
<keyword evidence="2" id="KW-0812">Transmembrane</keyword>
<evidence type="ECO:0000313" key="3">
    <source>
        <dbReference type="EMBL" id="TNN47265.1"/>
    </source>
</evidence>
<gene>
    <name evidence="3" type="ORF">EYF80_042531</name>
</gene>